<evidence type="ECO:0000256" key="1">
    <source>
        <dbReference type="ARBA" id="ARBA00010641"/>
    </source>
</evidence>
<dbReference type="InterPro" id="IPR039425">
    <property type="entry name" value="RNA_pol_sigma-70-like"/>
</dbReference>
<dbReference type="Proteomes" id="UP000642993">
    <property type="component" value="Unassembled WGS sequence"/>
</dbReference>
<dbReference type="PANTHER" id="PTHR43133:SF61">
    <property type="entry name" value="ECF RNA POLYMERASE SIGMA FACTOR SIGC"/>
    <property type="match status" value="1"/>
</dbReference>
<dbReference type="RefSeq" id="WP_192038220.1">
    <property type="nucleotide sequence ID" value="NZ_JACYWE010000002.1"/>
</dbReference>
<evidence type="ECO:0000256" key="2">
    <source>
        <dbReference type="ARBA" id="ARBA00023015"/>
    </source>
</evidence>
<dbReference type="InterPro" id="IPR007627">
    <property type="entry name" value="RNA_pol_sigma70_r2"/>
</dbReference>
<keyword evidence="2" id="KW-0805">Transcription regulation</keyword>
<dbReference type="InterPro" id="IPR014284">
    <property type="entry name" value="RNA_pol_sigma-70_dom"/>
</dbReference>
<comment type="similarity">
    <text evidence="1">Belongs to the sigma-70 factor family. ECF subfamily.</text>
</comment>
<keyword evidence="5" id="KW-0804">Transcription</keyword>
<dbReference type="InterPro" id="IPR013324">
    <property type="entry name" value="RNA_pol_sigma_r3/r4-like"/>
</dbReference>
<keyword evidence="9" id="KW-1185">Reference proteome</keyword>
<dbReference type="Gene3D" id="1.10.10.10">
    <property type="entry name" value="Winged helix-like DNA-binding domain superfamily/Winged helix DNA-binding domain"/>
    <property type="match status" value="1"/>
</dbReference>
<keyword evidence="3" id="KW-0731">Sigma factor</keyword>
<feature type="domain" description="RNA polymerase sigma factor 70 region 4 type 2" evidence="7">
    <location>
        <begin position="114"/>
        <end position="163"/>
    </location>
</feature>
<dbReference type="SUPFAM" id="SSF88659">
    <property type="entry name" value="Sigma3 and sigma4 domains of RNA polymerase sigma factors"/>
    <property type="match status" value="1"/>
</dbReference>
<protein>
    <submittedName>
        <fullName evidence="8">Sigma-70 family RNA polymerase sigma factor</fullName>
    </submittedName>
</protein>
<dbReference type="SUPFAM" id="SSF88946">
    <property type="entry name" value="Sigma2 domain of RNA polymerase sigma factors"/>
    <property type="match status" value="1"/>
</dbReference>
<dbReference type="NCBIfam" id="TIGR02937">
    <property type="entry name" value="sigma70-ECF"/>
    <property type="match status" value="1"/>
</dbReference>
<dbReference type="InterPro" id="IPR036388">
    <property type="entry name" value="WH-like_DNA-bd_sf"/>
</dbReference>
<gene>
    <name evidence="8" type="ORF">HT102_04550</name>
</gene>
<dbReference type="AlphaFoldDB" id="A0A927JAX3"/>
<evidence type="ECO:0000259" key="7">
    <source>
        <dbReference type="Pfam" id="PF08281"/>
    </source>
</evidence>
<dbReference type="Pfam" id="PF08281">
    <property type="entry name" value="Sigma70_r4_2"/>
    <property type="match status" value="1"/>
</dbReference>
<dbReference type="Gene3D" id="1.10.1740.10">
    <property type="match status" value="1"/>
</dbReference>
<organism evidence="8 9">
    <name type="scientific">Lolliginicoccus lacisalsi</name>
    <dbReference type="NCBI Taxonomy" id="2742202"/>
    <lineage>
        <taxon>Bacteria</taxon>
        <taxon>Bacillati</taxon>
        <taxon>Actinomycetota</taxon>
        <taxon>Actinomycetes</taxon>
        <taxon>Mycobacteriales</taxon>
        <taxon>Hoyosellaceae</taxon>
        <taxon>Lolliginicoccus</taxon>
    </lineage>
</organism>
<dbReference type="InterPro" id="IPR013325">
    <property type="entry name" value="RNA_pol_sigma_r2"/>
</dbReference>
<evidence type="ECO:0000313" key="8">
    <source>
        <dbReference type="EMBL" id="MBD8505753.1"/>
    </source>
</evidence>
<sequence length="182" mass="19986">MHDPLLPLALAARDGDRGALDDLVRATQADVWRFCAHLVDTASADDLVQDTYLRMMGALPRFRAASTVLTWLLSIARHACHDELRRRIRRRGHETGTESTPRAASDLSGHIAMTVLIAALDRDRREAFVLTQVFGMSYDEAATVCECAVGTIRSRVARARSDLIAMSNEPGQRSAGSARKNA</sequence>
<reference evidence="8" key="1">
    <citation type="submission" date="2020-09" db="EMBL/GenBank/DDBJ databases">
        <title>Hoyosella lacisalsi sp. nov., a halotolerant actinobacterium isolated from soil of Lake Gudzhirganskoe.</title>
        <authorList>
            <person name="Yang Q."/>
            <person name="Guo P.Y."/>
            <person name="Liu S.W."/>
            <person name="Li F.N."/>
            <person name="Sun C.H."/>
        </authorList>
    </citation>
    <scope>NUCLEOTIDE SEQUENCE</scope>
    <source>
        <strain evidence="8">G463</strain>
    </source>
</reference>
<dbReference type="Pfam" id="PF04542">
    <property type="entry name" value="Sigma70_r2"/>
    <property type="match status" value="1"/>
</dbReference>
<evidence type="ECO:0000259" key="6">
    <source>
        <dbReference type="Pfam" id="PF04542"/>
    </source>
</evidence>
<keyword evidence="4" id="KW-0238">DNA-binding</keyword>
<evidence type="ECO:0000256" key="3">
    <source>
        <dbReference type="ARBA" id="ARBA00023082"/>
    </source>
</evidence>
<evidence type="ECO:0000313" key="9">
    <source>
        <dbReference type="Proteomes" id="UP000642993"/>
    </source>
</evidence>
<proteinExistence type="inferred from homology"/>
<evidence type="ECO:0000256" key="5">
    <source>
        <dbReference type="ARBA" id="ARBA00023163"/>
    </source>
</evidence>
<dbReference type="EMBL" id="JACYWE010000002">
    <property type="protein sequence ID" value="MBD8505753.1"/>
    <property type="molecule type" value="Genomic_DNA"/>
</dbReference>
<dbReference type="GO" id="GO:0006352">
    <property type="term" value="P:DNA-templated transcription initiation"/>
    <property type="evidence" value="ECO:0007669"/>
    <property type="project" value="InterPro"/>
</dbReference>
<dbReference type="GO" id="GO:0016987">
    <property type="term" value="F:sigma factor activity"/>
    <property type="evidence" value="ECO:0007669"/>
    <property type="project" value="UniProtKB-KW"/>
</dbReference>
<comment type="caution">
    <text evidence="8">The sequence shown here is derived from an EMBL/GenBank/DDBJ whole genome shotgun (WGS) entry which is preliminary data.</text>
</comment>
<dbReference type="PANTHER" id="PTHR43133">
    <property type="entry name" value="RNA POLYMERASE ECF-TYPE SIGMA FACTO"/>
    <property type="match status" value="1"/>
</dbReference>
<name>A0A927JAX3_9ACTN</name>
<dbReference type="InterPro" id="IPR013249">
    <property type="entry name" value="RNA_pol_sigma70_r4_t2"/>
</dbReference>
<dbReference type="GO" id="GO:0003677">
    <property type="term" value="F:DNA binding"/>
    <property type="evidence" value="ECO:0007669"/>
    <property type="project" value="UniProtKB-KW"/>
</dbReference>
<evidence type="ECO:0000256" key="4">
    <source>
        <dbReference type="ARBA" id="ARBA00023125"/>
    </source>
</evidence>
<accession>A0A927JAX3</accession>
<feature type="domain" description="RNA polymerase sigma-70 region 2" evidence="6">
    <location>
        <begin position="23"/>
        <end position="88"/>
    </location>
</feature>